<dbReference type="AlphaFoldDB" id="A0A8J8GJ59"/>
<dbReference type="EMBL" id="JABUQZ010000001">
    <property type="protein sequence ID" value="NUC73560.1"/>
    <property type="molecule type" value="Genomic_DNA"/>
</dbReference>
<name>A0A8J8GJ59_9EURY</name>
<keyword evidence="4" id="KW-1185">Reference proteome</keyword>
<accession>A0A8J8GJ59</accession>
<dbReference type="OrthoDB" id="306168at2157"/>
<comment type="caution">
    <text evidence="1">The sequence shown here is derived from an EMBL/GenBank/DDBJ whole genome shotgun (WGS) entry which is preliminary data.</text>
</comment>
<evidence type="ECO:0000313" key="1">
    <source>
        <dbReference type="EMBL" id="NUB90621.1"/>
    </source>
</evidence>
<evidence type="ECO:0000313" key="4">
    <source>
        <dbReference type="Proteomes" id="UP001016761"/>
    </source>
</evidence>
<organism evidence="1 3">
    <name type="scientific">Haloterrigena gelatinilytica</name>
    <dbReference type="NCBI Taxonomy" id="2741724"/>
    <lineage>
        <taxon>Archaea</taxon>
        <taxon>Methanobacteriati</taxon>
        <taxon>Methanobacteriota</taxon>
        <taxon>Stenosarchaea group</taxon>
        <taxon>Halobacteria</taxon>
        <taxon>Halobacteriales</taxon>
        <taxon>Natrialbaceae</taxon>
        <taxon>Haloterrigena</taxon>
    </lineage>
</organism>
<proteinExistence type="predicted"/>
<evidence type="ECO:0000313" key="2">
    <source>
        <dbReference type="EMBL" id="NUC73560.1"/>
    </source>
</evidence>
<evidence type="ECO:0000313" key="3">
    <source>
        <dbReference type="Proteomes" id="UP000728647"/>
    </source>
</evidence>
<dbReference type="EMBL" id="JABURA010000001">
    <property type="protein sequence ID" value="NUB90621.1"/>
    <property type="molecule type" value="Genomic_DNA"/>
</dbReference>
<dbReference type="Proteomes" id="UP000728647">
    <property type="component" value="Unassembled WGS sequence"/>
</dbReference>
<dbReference type="InterPro" id="IPR058339">
    <property type="entry name" value="DUF8026"/>
</dbReference>
<dbReference type="Pfam" id="PF26069">
    <property type="entry name" value="DUF8026"/>
    <property type="match status" value="1"/>
</dbReference>
<sequence length="95" mass="11149">MLSMIITLWCASIVALKKTLSEEDKKAELITQQGAIESYSPRALTELREWIENHPNDPYREIAVQRYNECVETLKEIDEPFYDWNDSQISDLEKL</sequence>
<reference evidence="1 4" key="1">
    <citation type="submission" date="2020-06" db="EMBL/GenBank/DDBJ databases">
        <title>Haloterrigena sp. nov., an extremely halophilic archaeon isolated from a saline sediment.</title>
        <authorList>
            <person name="Liu B.-B."/>
        </authorList>
    </citation>
    <scope>NUCLEOTIDE SEQUENCE</scope>
    <source>
        <strain evidence="1">SYSU A121-1</strain>
        <strain evidence="2 4">SYSU A558-1</strain>
    </source>
</reference>
<dbReference type="Proteomes" id="UP001016761">
    <property type="component" value="Unassembled WGS sequence"/>
</dbReference>
<gene>
    <name evidence="1" type="ORF">HT576_06255</name>
    <name evidence="2" type="ORF">HTZ84_14765</name>
</gene>
<protein>
    <submittedName>
        <fullName evidence="1">Uncharacterized protein</fullName>
    </submittedName>
</protein>